<organism evidence="1 2">
    <name type="scientific">Sediminicola luteus</name>
    <dbReference type="NCBI Taxonomy" id="319238"/>
    <lineage>
        <taxon>Bacteria</taxon>
        <taxon>Pseudomonadati</taxon>
        <taxon>Bacteroidota</taxon>
        <taxon>Flavobacteriia</taxon>
        <taxon>Flavobacteriales</taxon>
        <taxon>Flavobacteriaceae</taxon>
        <taxon>Sediminicola</taxon>
    </lineage>
</organism>
<dbReference type="AlphaFoldDB" id="A0A2A4G3A2"/>
<dbReference type="OrthoDB" id="953239at2"/>
<sequence length="131" mass="15191">MRKDIDIPEVTDVHIAIVREWNTEYEWFDWYAYVINERKLPIEMVMVVSKGSDGQRKTATMRHAFPVVGPRDSQKVELIQAEVLEFDNQFDLSFFCEGKLYDKSFRFPKGSVTEKTIGKLPLLEAKGAMAQ</sequence>
<keyword evidence="2" id="KW-1185">Reference proteome</keyword>
<name>A0A2A4G3A2_9FLAO</name>
<comment type="caution">
    <text evidence="1">The sequence shown here is derived from an EMBL/GenBank/DDBJ whole genome shotgun (WGS) entry which is preliminary data.</text>
</comment>
<evidence type="ECO:0000313" key="2">
    <source>
        <dbReference type="Proteomes" id="UP000219559"/>
    </source>
</evidence>
<proteinExistence type="predicted"/>
<reference evidence="1 2" key="1">
    <citation type="submission" date="2017-04" db="EMBL/GenBank/DDBJ databases">
        <title>A new member of the family Flavobacteriaceae isolated from ascidians.</title>
        <authorList>
            <person name="Chen L."/>
        </authorList>
    </citation>
    <scope>NUCLEOTIDE SEQUENCE [LARGE SCALE GENOMIC DNA]</scope>
    <source>
        <strain evidence="1 2">HQA918</strain>
    </source>
</reference>
<accession>A0A2A4G3A2</accession>
<dbReference type="Proteomes" id="UP000219559">
    <property type="component" value="Unassembled WGS sequence"/>
</dbReference>
<gene>
    <name evidence="1" type="ORF">B7P33_16640</name>
</gene>
<protein>
    <recommendedName>
        <fullName evidence="3">Phenylalanyl-tRNA synthetase subunit alpha</fullName>
    </recommendedName>
</protein>
<dbReference type="RefSeq" id="WP_097441013.1">
    <property type="nucleotide sequence ID" value="NZ_KZ300477.1"/>
</dbReference>
<evidence type="ECO:0000313" key="1">
    <source>
        <dbReference type="EMBL" id="PCE62903.1"/>
    </source>
</evidence>
<dbReference type="EMBL" id="NBWU01000007">
    <property type="protein sequence ID" value="PCE62903.1"/>
    <property type="molecule type" value="Genomic_DNA"/>
</dbReference>
<evidence type="ECO:0008006" key="3">
    <source>
        <dbReference type="Google" id="ProtNLM"/>
    </source>
</evidence>